<dbReference type="Pfam" id="PF07686">
    <property type="entry name" value="V-set"/>
    <property type="match status" value="1"/>
</dbReference>
<accession>A0A8C2BUD0</accession>
<dbReference type="Proteomes" id="UP000694701">
    <property type="component" value="Unplaced"/>
</dbReference>
<sequence>ALKTPLMIIMSHEEVQSPESLSVKAGESVSISCTGTSGHYSMTWYLLQSGQNPKLLIYYTTGDSARLQSGVPDRFSGSGSEPDFTLYIRGVQPEDAGVYYCMGAYVGRYSQ</sequence>
<dbReference type="AlphaFoldDB" id="A0A8C2BUD0"/>
<dbReference type="InterPro" id="IPR013106">
    <property type="entry name" value="Ig_V-set"/>
</dbReference>
<evidence type="ECO:0000259" key="1">
    <source>
        <dbReference type="PROSITE" id="PS50835"/>
    </source>
</evidence>
<dbReference type="InterPro" id="IPR050150">
    <property type="entry name" value="IgV_Light_Chain"/>
</dbReference>
<evidence type="ECO:0000313" key="2">
    <source>
        <dbReference type="Ensembl" id="ENSCCRP00020002542.1"/>
    </source>
</evidence>
<dbReference type="Ensembl" id="ENSCCRT00020002974.1">
    <property type="protein sequence ID" value="ENSCCRP00020002542.1"/>
    <property type="gene ID" value="ENSCCRG00020001536.1"/>
</dbReference>
<dbReference type="PANTHER" id="PTHR23267">
    <property type="entry name" value="IMMUNOGLOBULIN LIGHT CHAIN"/>
    <property type="match status" value="1"/>
</dbReference>
<dbReference type="InterPro" id="IPR036179">
    <property type="entry name" value="Ig-like_dom_sf"/>
</dbReference>
<organism evidence="2 3">
    <name type="scientific">Cyprinus carpio</name>
    <name type="common">Common carp</name>
    <dbReference type="NCBI Taxonomy" id="7962"/>
    <lineage>
        <taxon>Eukaryota</taxon>
        <taxon>Metazoa</taxon>
        <taxon>Chordata</taxon>
        <taxon>Craniata</taxon>
        <taxon>Vertebrata</taxon>
        <taxon>Euteleostomi</taxon>
        <taxon>Actinopterygii</taxon>
        <taxon>Neopterygii</taxon>
        <taxon>Teleostei</taxon>
        <taxon>Ostariophysi</taxon>
        <taxon>Cypriniformes</taxon>
        <taxon>Cyprinidae</taxon>
        <taxon>Cyprininae</taxon>
        <taxon>Cyprinus</taxon>
    </lineage>
</organism>
<proteinExistence type="predicted"/>
<dbReference type="SUPFAM" id="SSF48726">
    <property type="entry name" value="Immunoglobulin"/>
    <property type="match status" value="1"/>
</dbReference>
<evidence type="ECO:0000313" key="3">
    <source>
        <dbReference type="Proteomes" id="UP000694701"/>
    </source>
</evidence>
<protein>
    <recommendedName>
        <fullName evidence="1">Ig-like domain-containing protein</fullName>
    </recommendedName>
</protein>
<dbReference type="SMART" id="SM00409">
    <property type="entry name" value="IG"/>
    <property type="match status" value="1"/>
</dbReference>
<dbReference type="InterPro" id="IPR007110">
    <property type="entry name" value="Ig-like_dom"/>
</dbReference>
<dbReference type="InterPro" id="IPR013783">
    <property type="entry name" value="Ig-like_fold"/>
</dbReference>
<dbReference type="SMART" id="SM00406">
    <property type="entry name" value="IGv"/>
    <property type="match status" value="1"/>
</dbReference>
<name>A0A8C2BUD0_CYPCA</name>
<reference evidence="2" key="1">
    <citation type="submission" date="2025-08" db="UniProtKB">
        <authorList>
            <consortium name="Ensembl"/>
        </authorList>
    </citation>
    <scope>IDENTIFICATION</scope>
</reference>
<dbReference type="Gene3D" id="2.60.40.10">
    <property type="entry name" value="Immunoglobulins"/>
    <property type="match status" value="1"/>
</dbReference>
<dbReference type="InterPro" id="IPR003599">
    <property type="entry name" value="Ig_sub"/>
</dbReference>
<feature type="domain" description="Ig-like" evidence="1">
    <location>
        <begin position="5"/>
        <end position="111"/>
    </location>
</feature>
<dbReference type="PROSITE" id="PS50835">
    <property type="entry name" value="IG_LIKE"/>
    <property type="match status" value="1"/>
</dbReference>